<dbReference type="EMBL" id="JBIRYI010000013">
    <property type="protein sequence ID" value="MFI2489282.1"/>
    <property type="molecule type" value="Genomic_DNA"/>
</dbReference>
<dbReference type="InterPro" id="IPR019545">
    <property type="entry name" value="DM13_domain"/>
</dbReference>
<evidence type="ECO:0000259" key="2">
    <source>
        <dbReference type="PROSITE" id="PS51549"/>
    </source>
</evidence>
<keyword evidence="4" id="KW-1185">Reference proteome</keyword>
<sequence>MSDQTASSQEQSEDMSDDMTDDMDMAARTGTFEGLNDKSVAGMVEVSDTELVLSGYSSDEGPDLHVYLTDGTDEAAVAAGTEIDVVAFDEASQTFALDGVDVAGYDTVVIHCDKAKAVFGAAPVA</sequence>
<dbReference type="PROSITE" id="PS51549">
    <property type="entry name" value="DM13"/>
    <property type="match status" value="1"/>
</dbReference>
<dbReference type="RefSeq" id="WP_397406397.1">
    <property type="nucleotide sequence ID" value="NZ_JBIRYI010000013.1"/>
</dbReference>
<protein>
    <submittedName>
        <fullName evidence="3">DM13 domain-containing protein</fullName>
    </submittedName>
</protein>
<comment type="caution">
    <text evidence="3">The sequence shown here is derived from an EMBL/GenBank/DDBJ whole genome shotgun (WGS) entry which is preliminary data.</text>
</comment>
<evidence type="ECO:0000313" key="3">
    <source>
        <dbReference type="EMBL" id="MFI2489282.1"/>
    </source>
</evidence>
<proteinExistence type="predicted"/>
<evidence type="ECO:0000256" key="1">
    <source>
        <dbReference type="SAM" id="MobiDB-lite"/>
    </source>
</evidence>
<dbReference type="Pfam" id="PF10517">
    <property type="entry name" value="DM13"/>
    <property type="match status" value="1"/>
</dbReference>
<feature type="domain" description="DM13" evidence="2">
    <location>
        <begin position="30"/>
        <end position="125"/>
    </location>
</feature>
<dbReference type="Proteomes" id="UP001611580">
    <property type="component" value="Unassembled WGS sequence"/>
</dbReference>
<name>A0ABW7XP10_9MICO</name>
<feature type="compositionally biased region" description="Acidic residues" evidence="1">
    <location>
        <begin position="11"/>
        <end position="24"/>
    </location>
</feature>
<accession>A0ABW7XP10</accession>
<gene>
    <name evidence="3" type="ORF">ACH47X_20395</name>
</gene>
<reference evidence="3 4" key="1">
    <citation type="submission" date="2024-10" db="EMBL/GenBank/DDBJ databases">
        <title>The Natural Products Discovery Center: Release of the First 8490 Sequenced Strains for Exploring Actinobacteria Biosynthetic Diversity.</title>
        <authorList>
            <person name="Kalkreuter E."/>
            <person name="Kautsar S.A."/>
            <person name="Yang D."/>
            <person name="Bader C.D."/>
            <person name="Teijaro C.N."/>
            <person name="Fluegel L."/>
            <person name="Davis C.M."/>
            <person name="Simpson J.R."/>
            <person name="Lauterbach L."/>
            <person name="Steele A.D."/>
            <person name="Gui C."/>
            <person name="Meng S."/>
            <person name="Li G."/>
            <person name="Viehrig K."/>
            <person name="Ye F."/>
            <person name="Su P."/>
            <person name="Kiefer A.F."/>
            <person name="Nichols A."/>
            <person name="Cepeda A.J."/>
            <person name="Yan W."/>
            <person name="Fan B."/>
            <person name="Jiang Y."/>
            <person name="Adhikari A."/>
            <person name="Zheng C.-J."/>
            <person name="Schuster L."/>
            <person name="Cowan T.M."/>
            <person name="Smanski M.J."/>
            <person name="Chevrette M.G."/>
            <person name="De Carvalho L.P.S."/>
            <person name="Shen B."/>
        </authorList>
    </citation>
    <scope>NUCLEOTIDE SEQUENCE [LARGE SCALE GENOMIC DNA]</scope>
    <source>
        <strain evidence="3 4">NPDC019481</strain>
    </source>
</reference>
<evidence type="ECO:0000313" key="4">
    <source>
        <dbReference type="Proteomes" id="UP001611580"/>
    </source>
</evidence>
<organism evidence="3 4">
    <name type="scientific">Promicromonospora kroppenstedtii</name>
    <dbReference type="NCBI Taxonomy" id="440482"/>
    <lineage>
        <taxon>Bacteria</taxon>
        <taxon>Bacillati</taxon>
        <taxon>Actinomycetota</taxon>
        <taxon>Actinomycetes</taxon>
        <taxon>Micrococcales</taxon>
        <taxon>Promicromonosporaceae</taxon>
        <taxon>Promicromonospora</taxon>
    </lineage>
</organism>
<feature type="region of interest" description="Disordered" evidence="1">
    <location>
        <begin position="1"/>
        <end position="24"/>
    </location>
</feature>